<dbReference type="GO" id="GO:0006044">
    <property type="term" value="P:N-acetylglucosamine metabolic process"/>
    <property type="evidence" value="ECO:0007669"/>
    <property type="project" value="TreeGrafter"/>
</dbReference>
<dbReference type="Pfam" id="PF12239">
    <property type="entry name" value="DUF3605"/>
    <property type="match status" value="1"/>
</dbReference>
<accession>A0A9P4QPS6</accession>
<dbReference type="GO" id="GO:0005737">
    <property type="term" value="C:cytoplasm"/>
    <property type="evidence" value="ECO:0007669"/>
    <property type="project" value="TreeGrafter"/>
</dbReference>
<dbReference type="InterPro" id="IPR022036">
    <property type="entry name" value="DUF3605"/>
</dbReference>
<reference evidence="1" key="1">
    <citation type="journal article" date="2020" name="Stud. Mycol.">
        <title>101 Dothideomycetes genomes: a test case for predicting lifestyles and emergence of pathogens.</title>
        <authorList>
            <person name="Haridas S."/>
            <person name="Albert R."/>
            <person name="Binder M."/>
            <person name="Bloem J."/>
            <person name="Labutti K."/>
            <person name="Salamov A."/>
            <person name="Andreopoulos B."/>
            <person name="Baker S."/>
            <person name="Barry K."/>
            <person name="Bills G."/>
            <person name="Bluhm B."/>
            <person name="Cannon C."/>
            <person name="Castanera R."/>
            <person name="Culley D."/>
            <person name="Daum C."/>
            <person name="Ezra D."/>
            <person name="Gonzalez J."/>
            <person name="Henrissat B."/>
            <person name="Kuo A."/>
            <person name="Liang C."/>
            <person name="Lipzen A."/>
            <person name="Lutzoni F."/>
            <person name="Magnuson J."/>
            <person name="Mondo S."/>
            <person name="Nolan M."/>
            <person name="Ohm R."/>
            <person name="Pangilinan J."/>
            <person name="Park H.-J."/>
            <person name="Ramirez L."/>
            <person name="Alfaro M."/>
            <person name="Sun H."/>
            <person name="Tritt A."/>
            <person name="Yoshinaga Y."/>
            <person name="Zwiers L.-H."/>
            <person name="Turgeon B."/>
            <person name="Goodwin S."/>
            <person name="Spatafora J."/>
            <person name="Crous P."/>
            <person name="Grigoriev I."/>
        </authorList>
    </citation>
    <scope>NUCLEOTIDE SEQUENCE</scope>
    <source>
        <strain evidence="1">CBS 125425</strain>
    </source>
</reference>
<evidence type="ECO:0000313" key="1">
    <source>
        <dbReference type="EMBL" id="KAF2728751.1"/>
    </source>
</evidence>
<dbReference type="PANTHER" id="PTHR35020">
    <property type="entry name" value="N-ACETYLGLUCOSAMINE-INDUCED PROTEIN 1"/>
    <property type="match status" value="1"/>
</dbReference>
<sequence length="236" mass="27208">MSQSPSNVQLDEESHPIVFQQTWKANPDPTALPFPRDNPPFALTAIDWHQLSITDDQFTPHTWEDLHHLISINDLNELKRWPSFLKAYLAWSAHVKQKYGSATQYLLQQRLFWTPISSSGPFRFALQSETPFAHPADYKILKNDWTYAVTPGIAHIVVWLKKPLDVDQEGALTQEGRRAVEEFVDRTFRGPAGEERVGEKVQWFKNTTILQSVRALEHVHVLVRGVEEEVLDGWMN</sequence>
<evidence type="ECO:0008006" key="3">
    <source>
        <dbReference type="Google" id="ProtNLM"/>
    </source>
</evidence>
<organism evidence="1 2">
    <name type="scientific">Polyplosphaeria fusca</name>
    <dbReference type="NCBI Taxonomy" id="682080"/>
    <lineage>
        <taxon>Eukaryota</taxon>
        <taxon>Fungi</taxon>
        <taxon>Dikarya</taxon>
        <taxon>Ascomycota</taxon>
        <taxon>Pezizomycotina</taxon>
        <taxon>Dothideomycetes</taxon>
        <taxon>Pleosporomycetidae</taxon>
        <taxon>Pleosporales</taxon>
        <taxon>Tetraplosphaeriaceae</taxon>
        <taxon>Polyplosphaeria</taxon>
    </lineage>
</organism>
<evidence type="ECO:0000313" key="2">
    <source>
        <dbReference type="Proteomes" id="UP000799444"/>
    </source>
</evidence>
<protein>
    <recommendedName>
        <fullName evidence="3">N-acetylglucosamine-induced protein 1</fullName>
    </recommendedName>
</protein>
<comment type="caution">
    <text evidence="1">The sequence shown here is derived from an EMBL/GenBank/DDBJ whole genome shotgun (WGS) entry which is preliminary data.</text>
</comment>
<name>A0A9P4QPS6_9PLEO</name>
<gene>
    <name evidence="1" type="ORF">EJ04DRAFT_546651</name>
</gene>
<proteinExistence type="predicted"/>
<keyword evidence="2" id="KW-1185">Reference proteome</keyword>
<dbReference type="EMBL" id="ML996268">
    <property type="protein sequence ID" value="KAF2728751.1"/>
    <property type="molecule type" value="Genomic_DNA"/>
</dbReference>
<dbReference type="PANTHER" id="PTHR35020:SF2">
    <property type="entry name" value="N-ACETYLGLUCOSAMINE-INDUCED PROTEIN 1"/>
    <property type="match status" value="1"/>
</dbReference>
<dbReference type="OrthoDB" id="498286at2759"/>
<dbReference type="AlphaFoldDB" id="A0A9P4QPS6"/>
<dbReference type="Proteomes" id="UP000799444">
    <property type="component" value="Unassembled WGS sequence"/>
</dbReference>